<dbReference type="Proteomes" id="UP000193689">
    <property type="component" value="Unassembled WGS sequence"/>
</dbReference>
<organism evidence="2 3">
    <name type="scientific">Pseudomassariella vexata</name>
    <dbReference type="NCBI Taxonomy" id="1141098"/>
    <lineage>
        <taxon>Eukaryota</taxon>
        <taxon>Fungi</taxon>
        <taxon>Dikarya</taxon>
        <taxon>Ascomycota</taxon>
        <taxon>Pezizomycotina</taxon>
        <taxon>Sordariomycetes</taxon>
        <taxon>Xylariomycetidae</taxon>
        <taxon>Amphisphaeriales</taxon>
        <taxon>Pseudomassariaceae</taxon>
        <taxon>Pseudomassariella</taxon>
    </lineage>
</organism>
<accession>A0A1Y2DNX8</accession>
<gene>
    <name evidence="2" type="ORF">BCR38DRAFT_349091</name>
</gene>
<dbReference type="InParanoid" id="A0A1Y2DNX8"/>
<protein>
    <submittedName>
        <fullName evidence="2">Uncharacterized protein</fullName>
    </submittedName>
</protein>
<proteinExistence type="predicted"/>
<dbReference type="GeneID" id="63772674"/>
<reference evidence="2 3" key="1">
    <citation type="submission" date="2016-07" db="EMBL/GenBank/DDBJ databases">
        <title>Pervasive Adenine N6-methylation of Active Genes in Fungi.</title>
        <authorList>
            <consortium name="DOE Joint Genome Institute"/>
            <person name="Mondo S.J."/>
            <person name="Dannebaum R.O."/>
            <person name="Kuo R.C."/>
            <person name="Labutti K."/>
            <person name="Haridas S."/>
            <person name="Kuo A."/>
            <person name="Salamov A."/>
            <person name="Ahrendt S.R."/>
            <person name="Lipzen A."/>
            <person name="Sullivan W."/>
            <person name="Andreopoulos W.B."/>
            <person name="Clum A."/>
            <person name="Lindquist E."/>
            <person name="Daum C."/>
            <person name="Ramamoorthy G.K."/>
            <person name="Gryganskyi A."/>
            <person name="Culley D."/>
            <person name="Magnuson J.K."/>
            <person name="James T.Y."/>
            <person name="O'Malley M.A."/>
            <person name="Stajich J.E."/>
            <person name="Spatafora J.W."/>
            <person name="Visel A."/>
            <person name="Grigoriev I.V."/>
        </authorList>
    </citation>
    <scope>NUCLEOTIDE SEQUENCE [LARGE SCALE GENOMIC DNA]</scope>
    <source>
        <strain evidence="2 3">CBS 129021</strain>
    </source>
</reference>
<feature type="region of interest" description="Disordered" evidence="1">
    <location>
        <begin position="196"/>
        <end position="221"/>
    </location>
</feature>
<dbReference type="RefSeq" id="XP_040713144.1">
    <property type="nucleotide sequence ID" value="XM_040856462.1"/>
</dbReference>
<evidence type="ECO:0000313" key="2">
    <source>
        <dbReference type="EMBL" id="ORY60917.1"/>
    </source>
</evidence>
<comment type="caution">
    <text evidence="2">The sequence shown here is derived from an EMBL/GenBank/DDBJ whole genome shotgun (WGS) entry which is preliminary data.</text>
</comment>
<dbReference type="OrthoDB" id="4926491at2759"/>
<evidence type="ECO:0000256" key="1">
    <source>
        <dbReference type="SAM" id="MobiDB-lite"/>
    </source>
</evidence>
<dbReference type="AlphaFoldDB" id="A0A1Y2DNX8"/>
<sequence>MSKLSVSFWSVCLCFNDADHAFRPLKVQVGIRDYWDKDDAPVQKALSSLKEVIGINIVVLPEWQLLLAELESFYPDKGTLVPVVAGCVQAWCNAMSALLDDEANEEWADTLLERTYGTLRLFIEVSKNNIPKTTWSDERVGFIISLPKAEVPSPMEMEPTFKGSLISCFDKKRTASGAVSHGMASVDDWADVSMDTETGTPGVIEAPQQQSPSGLHPRQPELNTLPSCSTLARPDELLLKPPYHLVVYSRGGTLVEVQSSHSPSLRLLAEYLKKWCRVNHQDNRKPPCVEVKLHQSAFGLGLMYDRLTLSVEGRYSTFTVTPMIVLSLIEGVLGYKTVFADNSSWAFRKDIKFTGCGY</sequence>
<evidence type="ECO:0000313" key="3">
    <source>
        <dbReference type="Proteomes" id="UP000193689"/>
    </source>
</evidence>
<dbReference type="EMBL" id="MCFJ01000011">
    <property type="protein sequence ID" value="ORY60917.1"/>
    <property type="molecule type" value="Genomic_DNA"/>
</dbReference>
<name>A0A1Y2DNX8_9PEZI</name>
<keyword evidence="3" id="KW-1185">Reference proteome</keyword>